<accession>A0A512RPW4</accession>
<dbReference type="EMBL" id="BKAU01000005">
    <property type="protein sequence ID" value="GEP97735.1"/>
    <property type="molecule type" value="Genomic_DNA"/>
</dbReference>
<dbReference type="SUPFAM" id="SSF56954">
    <property type="entry name" value="Outer membrane efflux proteins (OEP)"/>
    <property type="match status" value="1"/>
</dbReference>
<organism evidence="1 2">
    <name type="scientific">Chitinophaga cymbidii</name>
    <dbReference type="NCBI Taxonomy" id="1096750"/>
    <lineage>
        <taxon>Bacteria</taxon>
        <taxon>Pseudomonadati</taxon>
        <taxon>Bacteroidota</taxon>
        <taxon>Chitinophagia</taxon>
        <taxon>Chitinophagales</taxon>
        <taxon>Chitinophagaceae</taxon>
        <taxon>Chitinophaga</taxon>
    </lineage>
</organism>
<proteinExistence type="predicted"/>
<protein>
    <recommendedName>
        <fullName evidence="3">Transporter</fullName>
    </recommendedName>
</protein>
<dbReference type="RefSeq" id="WP_186831177.1">
    <property type="nucleotide sequence ID" value="NZ_BKAU01000005.1"/>
</dbReference>
<dbReference type="AlphaFoldDB" id="A0A512RPW4"/>
<dbReference type="Proteomes" id="UP000321436">
    <property type="component" value="Unassembled WGS sequence"/>
</dbReference>
<dbReference type="Gene3D" id="1.20.1600.10">
    <property type="entry name" value="Outer membrane efflux proteins (OEP)"/>
    <property type="match status" value="1"/>
</dbReference>
<gene>
    <name evidence="1" type="ORF">CCY01nite_39950</name>
</gene>
<reference evidence="1 2" key="1">
    <citation type="submission" date="2019-07" db="EMBL/GenBank/DDBJ databases">
        <title>Whole genome shotgun sequence of Chitinophaga cymbidii NBRC 109752.</title>
        <authorList>
            <person name="Hosoyama A."/>
            <person name="Uohara A."/>
            <person name="Ohji S."/>
            <person name="Ichikawa N."/>
        </authorList>
    </citation>
    <scope>NUCLEOTIDE SEQUENCE [LARGE SCALE GENOMIC DNA]</scope>
    <source>
        <strain evidence="1 2">NBRC 109752</strain>
    </source>
</reference>
<evidence type="ECO:0000313" key="1">
    <source>
        <dbReference type="EMBL" id="GEP97735.1"/>
    </source>
</evidence>
<dbReference type="GO" id="GO:0015562">
    <property type="term" value="F:efflux transmembrane transporter activity"/>
    <property type="evidence" value="ECO:0007669"/>
    <property type="project" value="InterPro"/>
</dbReference>
<sequence>MLKKVIFTTILFFIFSNLLMAQNDLQFYIRSAKENSPLIKDNKNQKEATRMEVERLKAMYVSPQAGVTANYLLAPVLSQDNGKTALQLNPVNPQKYIGYDVSANNGGLYQGLIGISQPLFGRQKLDVLADQATISRQIYDNTIRLTEHDIEKIVTDQYILCLQNSRQADFVGGYIQLLEEQQQVVTKLVNASILKLSDLSLLNIELQTQVIARKALDAAYRSSLLDLNVLSGISDTTLHTLPDIALTISPEVNGSSFVSKFDLDKSALNAQQRVFELKYKPLVSVFANSGLSAVNTSTLYRRFGVNAGVSLAWTLYDGKQKKISRERTNILLKSSDAYKETFLRQNEVRKNRYAVELQNTAERISLVDEQLMEYDKLLANYKQQLLTGQISVIDYVNTLKNAMALQRELLLLQTNSQLIINNHNYWNW</sequence>
<evidence type="ECO:0008006" key="3">
    <source>
        <dbReference type="Google" id="ProtNLM"/>
    </source>
</evidence>
<evidence type="ECO:0000313" key="2">
    <source>
        <dbReference type="Proteomes" id="UP000321436"/>
    </source>
</evidence>
<keyword evidence="2" id="KW-1185">Reference proteome</keyword>
<comment type="caution">
    <text evidence="1">The sequence shown here is derived from an EMBL/GenBank/DDBJ whole genome shotgun (WGS) entry which is preliminary data.</text>
</comment>
<name>A0A512RPW4_9BACT</name>